<feature type="compositionally biased region" description="Polar residues" evidence="1">
    <location>
        <begin position="1"/>
        <end position="18"/>
    </location>
</feature>
<keyword evidence="3" id="KW-1185">Reference proteome</keyword>
<dbReference type="Gene3D" id="3.20.20.30">
    <property type="entry name" value="Luciferase-like domain"/>
    <property type="match status" value="1"/>
</dbReference>
<comment type="caution">
    <text evidence="2">The sequence shown here is derived from an EMBL/GenBank/DDBJ whole genome shotgun (WGS) entry which is preliminary data.</text>
</comment>
<dbReference type="GO" id="GO:0016705">
    <property type="term" value="F:oxidoreductase activity, acting on paired donors, with incorporation or reduction of molecular oxygen"/>
    <property type="evidence" value="ECO:0007669"/>
    <property type="project" value="InterPro"/>
</dbReference>
<dbReference type="AlphaFoldDB" id="A0A5S4EXK9"/>
<feature type="region of interest" description="Disordered" evidence="1">
    <location>
        <begin position="1"/>
        <end position="28"/>
    </location>
</feature>
<dbReference type="OrthoDB" id="4231124at2"/>
<protein>
    <submittedName>
        <fullName evidence="2">LLM class flavin-dependent oxidoreductase</fullName>
    </submittedName>
</protein>
<proteinExistence type="predicted"/>
<evidence type="ECO:0000313" key="3">
    <source>
        <dbReference type="Proteomes" id="UP000306628"/>
    </source>
</evidence>
<evidence type="ECO:0000256" key="1">
    <source>
        <dbReference type="SAM" id="MobiDB-lite"/>
    </source>
</evidence>
<dbReference type="InterPro" id="IPR036661">
    <property type="entry name" value="Luciferase-like_sf"/>
</dbReference>
<dbReference type="EMBL" id="VCKX01000669">
    <property type="protein sequence ID" value="TMR08422.1"/>
    <property type="molecule type" value="Genomic_DNA"/>
</dbReference>
<accession>A0A5S4EXK9</accession>
<dbReference type="Proteomes" id="UP000306628">
    <property type="component" value="Unassembled WGS sequence"/>
</dbReference>
<organism evidence="2 3">
    <name type="scientific">Nonomuraea zeae</name>
    <dbReference type="NCBI Taxonomy" id="1642303"/>
    <lineage>
        <taxon>Bacteria</taxon>
        <taxon>Bacillati</taxon>
        <taxon>Actinomycetota</taxon>
        <taxon>Actinomycetes</taxon>
        <taxon>Streptosporangiales</taxon>
        <taxon>Streptosporangiaceae</taxon>
        <taxon>Nonomuraea</taxon>
    </lineage>
</organism>
<sequence>MIGSVSSQGSRMTGTHESAGTPGPAERVRVGVVLPRPGDLGEWLSEAVAFEAAGADALWLDHGAEPPLDPLILTAALAAVTYRALLVAAVPETAGSRALATAERLSRGRLALIIAEDAGAGGDEEVQRLTGQGAVSCTHL</sequence>
<gene>
    <name evidence="2" type="ORF">ETD85_62270</name>
</gene>
<reference evidence="2 3" key="1">
    <citation type="submission" date="2019-05" db="EMBL/GenBank/DDBJ databases">
        <title>Draft genome sequence of Nonomuraea zeae DSM 100528.</title>
        <authorList>
            <person name="Saricaoglu S."/>
            <person name="Isik K."/>
        </authorList>
    </citation>
    <scope>NUCLEOTIDE SEQUENCE [LARGE SCALE GENOMIC DNA]</scope>
    <source>
        <strain evidence="2 3">DSM 100528</strain>
    </source>
</reference>
<feature type="non-terminal residue" evidence="2">
    <location>
        <position position="140"/>
    </location>
</feature>
<evidence type="ECO:0000313" key="2">
    <source>
        <dbReference type="EMBL" id="TMR08422.1"/>
    </source>
</evidence>
<dbReference type="SUPFAM" id="SSF51679">
    <property type="entry name" value="Bacterial luciferase-like"/>
    <property type="match status" value="1"/>
</dbReference>
<name>A0A5S4EXK9_9ACTN</name>